<feature type="transmembrane region" description="Helical" evidence="1">
    <location>
        <begin position="46"/>
        <end position="74"/>
    </location>
</feature>
<dbReference type="STRING" id="656914.SAMN00017405_1133"/>
<evidence type="ECO:0000313" key="3">
    <source>
        <dbReference type="Proteomes" id="UP000192731"/>
    </source>
</evidence>
<keyword evidence="3" id="KW-1185">Reference proteome</keyword>
<accession>A0A1W1UYH5</accession>
<keyword evidence="1" id="KW-1133">Transmembrane helix</keyword>
<dbReference type="GO" id="GO:0022857">
    <property type="term" value="F:transmembrane transporter activity"/>
    <property type="evidence" value="ECO:0007669"/>
    <property type="project" value="InterPro"/>
</dbReference>
<dbReference type="Gene3D" id="1.10.1760.20">
    <property type="match status" value="1"/>
</dbReference>
<dbReference type="RefSeq" id="WP_084052527.1">
    <property type="nucleotide sequence ID" value="NZ_FWWT01000013.1"/>
</dbReference>
<sequence length="175" mass="18666">MENISKKLSTRKMVVAGLLGAIAMMLGATGLGFIPVPSPVGRATILHIPVILAAILEGPVVGAFTGFLFGLYSFMTPTGAIPSDPIVRILPRILIGITSYYAFWIFRKNITLASISAAIVGTLTNTIGFLGLAVLMKYLPIQAAYIIVISNSIFEIIIASVLTVILVKALSKYRK</sequence>
<evidence type="ECO:0000313" key="2">
    <source>
        <dbReference type="EMBL" id="SMB86167.1"/>
    </source>
</evidence>
<feature type="transmembrane region" description="Helical" evidence="1">
    <location>
        <begin position="143"/>
        <end position="167"/>
    </location>
</feature>
<keyword evidence="1" id="KW-0812">Transmembrane</keyword>
<dbReference type="Proteomes" id="UP000192731">
    <property type="component" value="Unassembled WGS sequence"/>
</dbReference>
<evidence type="ECO:0000256" key="1">
    <source>
        <dbReference type="SAM" id="Phobius"/>
    </source>
</evidence>
<dbReference type="OrthoDB" id="9813540at2"/>
<gene>
    <name evidence="2" type="ORF">SAMN00017405_1133</name>
</gene>
<feature type="transmembrane region" description="Helical" evidence="1">
    <location>
        <begin position="12"/>
        <end position="34"/>
    </location>
</feature>
<reference evidence="2 3" key="1">
    <citation type="submission" date="2017-04" db="EMBL/GenBank/DDBJ databases">
        <authorList>
            <person name="Afonso C.L."/>
            <person name="Miller P.J."/>
            <person name="Scott M.A."/>
            <person name="Spackman E."/>
            <person name="Goraichik I."/>
            <person name="Dimitrov K.M."/>
            <person name="Suarez D.L."/>
            <person name="Swayne D.E."/>
        </authorList>
    </citation>
    <scope>NUCLEOTIDE SEQUENCE [LARGE SCALE GENOMIC DNA]</scope>
    <source>
        <strain evidence="2 3">DSM 11270</strain>
    </source>
</reference>
<keyword evidence="1" id="KW-0472">Membrane</keyword>
<dbReference type="EMBL" id="FWWT01000013">
    <property type="protein sequence ID" value="SMB86167.1"/>
    <property type="molecule type" value="Genomic_DNA"/>
</dbReference>
<organism evidence="2 3">
    <name type="scientific">Desulfonispora thiosulfatigenes DSM 11270</name>
    <dbReference type="NCBI Taxonomy" id="656914"/>
    <lineage>
        <taxon>Bacteria</taxon>
        <taxon>Bacillati</taxon>
        <taxon>Bacillota</taxon>
        <taxon>Clostridia</taxon>
        <taxon>Eubacteriales</taxon>
        <taxon>Peptococcaceae</taxon>
        <taxon>Desulfonispora</taxon>
    </lineage>
</organism>
<protein>
    <submittedName>
        <fullName evidence="2">Uncharacterized membrane protein</fullName>
    </submittedName>
</protein>
<feature type="transmembrane region" description="Helical" evidence="1">
    <location>
        <begin position="112"/>
        <end position="136"/>
    </location>
</feature>
<dbReference type="Pfam" id="PF12822">
    <property type="entry name" value="ECF_trnsprt"/>
    <property type="match status" value="1"/>
</dbReference>
<name>A0A1W1UYH5_DESTI</name>
<dbReference type="InterPro" id="IPR024529">
    <property type="entry name" value="ECF_trnsprt_substrate-spec"/>
</dbReference>
<dbReference type="AlphaFoldDB" id="A0A1W1UYH5"/>
<proteinExistence type="predicted"/>